<proteinExistence type="predicted"/>
<protein>
    <submittedName>
        <fullName evidence="3">Uncharacterized protein LOC108556577</fullName>
    </submittedName>
</protein>
<feature type="signal peptide" evidence="1">
    <location>
        <begin position="1"/>
        <end position="19"/>
    </location>
</feature>
<name>A0ABM1M0Y8_NICVS</name>
<keyword evidence="2" id="KW-1185">Reference proteome</keyword>
<evidence type="ECO:0000313" key="2">
    <source>
        <dbReference type="Proteomes" id="UP000695000"/>
    </source>
</evidence>
<evidence type="ECO:0000256" key="1">
    <source>
        <dbReference type="SAM" id="SignalP"/>
    </source>
</evidence>
<dbReference type="GeneID" id="108556577"/>
<sequence length="105" mass="11694">MVLGISLLILSAITASTDSWVILVNSEVFFKGNSVTLTGYEDECIDLPTNFVAKAINTNEFCVKAFDGHGCTGNWLSFFPNTFYHHNLTKFQLRFVSVKSCQTAF</sequence>
<organism evidence="2 3">
    <name type="scientific">Nicrophorus vespilloides</name>
    <name type="common">Boreal carrion beetle</name>
    <dbReference type="NCBI Taxonomy" id="110193"/>
    <lineage>
        <taxon>Eukaryota</taxon>
        <taxon>Metazoa</taxon>
        <taxon>Ecdysozoa</taxon>
        <taxon>Arthropoda</taxon>
        <taxon>Hexapoda</taxon>
        <taxon>Insecta</taxon>
        <taxon>Pterygota</taxon>
        <taxon>Neoptera</taxon>
        <taxon>Endopterygota</taxon>
        <taxon>Coleoptera</taxon>
        <taxon>Polyphaga</taxon>
        <taxon>Staphyliniformia</taxon>
        <taxon>Silphidae</taxon>
        <taxon>Nicrophorinae</taxon>
        <taxon>Nicrophorus</taxon>
    </lineage>
</organism>
<dbReference type="RefSeq" id="XP_017768238.1">
    <property type="nucleotide sequence ID" value="XM_017912749.1"/>
</dbReference>
<reference evidence="3" key="1">
    <citation type="submission" date="2025-08" db="UniProtKB">
        <authorList>
            <consortium name="RefSeq"/>
        </authorList>
    </citation>
    <scope>IDENTIFICATION</scope>
    <source>
        <tissue evidence="3">Whole Larva</tissue>
    </source>
</reference>
<accession>A0ABM1M0Y8</accession>
<dbReference type="Proteomes" id="UP000695000">
    <property type="component" value="Unplaced"/>
</dbReference>
<keyword evidence="1" id="KW-0732">Signal</keyword>
<evidence type="ECO:0000313" key="3">
    <source>
        <dbReference type="RefSeq" id="XP_017768238.1"/>
    </source>
</evidence>
<feature type="chain" id="PRO_5045312785" evidence="1">
    <location>
        <begin position="20"/>
        <end position="105"/>
    </location>
</feature>
<gene>
    <name evidence="3" type="primary">LOC108556577</name>
</gene>